<organism evidence="1 2">
    <name type="scientific">Halomonas elongata</name>
    <dbReference type="NCBI Taxonomy" id="2746"/>
    <lineage>
        <taxon>Bacteria</taxon>
        <taxon>Pseudomonadati</taxon>
        <taxon>Pseudomonadota</taxon>
        <taxon>Gammaproteobacteria</taxon>
        <taxon>Oceanospirillales</taxon>
        <taxon>Halomonadaceae</taxon>
        <taxon>Halomonas</taxon>
    </lineage>
</organism>
<comment type="caution">
    <text evidence="1">The sequence shown here is derived from an EMBL/GenBank/DDBJ whole genome shotgun (WGS) entry which is preliminary data.</text>
</comment>
<protein>
    <submittedName>
        <fullName evidence="1">Uncharacterized protein</fullName>
    </submittedName>
</protein>
<dbReference type="AlphaFoldDB" id="A0A1B8NW24"/>
<gene>
    <name evidence="1" type="ORF">A8U91_03230</name>
</gene>
<name>A0A1B8NW24_HALEL</name>
<dbReference type="Proteomes" id="UP000092504">
    <property type="component" value="Unassembled WGS sequence"/>
</dbReference>
<proteinExistence type="predicted"/>
<accession>A0A1B8NW24</accession>
<dbReference type="EMBL" id="MAJD01000002">
    <property type="protein sequence ID" value="OBX34185.1"/>
    <property type="molecule type" value="Genomic_DNA"/>
</dbReference>
<evidence type="ECO:0000313" key="2">
    <source>
        <dbReference type="Proteomes" id="UP000092504"/>
    </source>
</evidence>
<reference evidence="1 2" key="1">
    <citation type="submission" date="2016-06" db="EMBL/GenBank/DDBJ databases">
        <title>Genome sequence of halotolerant plant growth promoting strain of Halomonas elongata HEK1 isolated from salterns of Rann of Kutch, Gujarat, India.</title>
        <authorList>
            <person name="Gaba S."/>
            <person name="Singh R.N."/>
            <person name="Abrol S."/>
            <person name="Kaushik R."/>
            <person name="Saxena A.K."/>
        </authorList>
    </citation>
    <scope>NUCLEOTIDE SEQUENCE [LARGE SCALE GENOMIC DNA]</scope>
    <source>
        <strain evidence="1 2">HEK1</strain>
    </source>
</reference>
<evidence type="ECO:0000313" key="1">
    <source>
        <dbReference type="EMBL" id="OBX34185.1"/>
    </source>
</evidence>
<sequence>MLTPVAGLALCTLFIGLNAGPLYSLAEASAGQLLAPERYIEAVLGNAGGGER</sequence>